<protein>
    <recommendedName>
        <fullName evidence="1">DUF6535 domain-containing protein</fullName>
    </recommendedName>
</protein>
<dbReference type="EMBL" id="JAKELL010000125">
    <property type="protein sequence ID" value="KAH8981019.1"/>
    <property type="molecule type" value="Genomic_DNA"/>
</dbReference>
<feature type="non-terminal residue" evidence="2">
    <location>
        <position position="86"/>
    </location>
</feature>
<gene>
    <name evidence="2" type="ORF">EDB92DRAFT_1805449</name>
</gene>
<evidence type="ECO:0000259" key="1">
    <source>
        <dbReference type="Pfam" id="PF20153"/>
    </source>
</evidence>
<proteinExistence type="predicted"/>
<dbReference type="AlphaFoldDB" id="A0AAD4L5F6"/>
<dbReference type="InterPro" id="IPR045338">
    <property type="entry name" value="DUF6535"/>
</dbReference>
<keyword evidence="3" id="KW-1185">Reference proteome</keyword>
<organism evidence="2 3">
    <name type="scientific">Lactarius akahatsu</name>
    <dbReference type="NCBI Taxonomy" id="416441"/>
    <lineage>
        <taxon>Eukaryota</taxon>
        <taxon>Fungi</taxon>
        <taxon>Dikarya</taxon>
        <taxon>Basidiomycota</taxon>
        <taxon>Agaricomycotina</taxon>
        <taxon>Agaricomycetes</taxon>
        <taxon>Russulales</taxon>
        <taxon>Russulaceae</taxon>
        <taxon>Lactarius</taxon>
    </lineage>
</organism>
<accession>A0AAD4L5F6</accession>
<comment type="caution">
    <text evidence="2">The sequence shown here is derived from an EMBL/GenBank/DDBJ whole genome shotgun (WGS) entry which is preliminary data.</text>
</comment>
<dbReference type="Proteomes" id="UP001201163">
    <property type="component" value="Unassembled WGS sequence"/>
</dbReference>
<evidence type="ECO:0000313" key="3">
    <source>
        <dbReference type="Proteomes" id="UP001201163"/>
    </source>
</evidence>
<reference evidence="2" key="1">
    <citation type="submission" date="2022-01" db="EMBL/GenBank/DDBJ databases">
        <title>Comparative genomics reveals a dynamic genome evolution in the ectomycorrhizal milk-cap (Lactarius) mushrooms.</title>
        <authorList>
            <consortium name="DOE Joint Genome Institute"/>
            <person name="Lebreton A."/>
            <person name="Tang N."/>
            <person name="Kuo A."/>
            <person name="LaButti K."/>
            <person name="Drula E."/>
            <person name="Barry K."/>
            <person name="Clum A."/>
            <person name="Lipzen A."/>
            <person name="Mousain D."/>
            <person name="Ng V."/>
            <person name="Wang R."/>
            <person name="Wang X."/>
            <person name="Dai Y."/>
            <person name="Henrissat B."/>
            <person name="Grigoriev I.V."/>
            <person name="Guerin-Laguette A."/>
            <person name="Yu F."/>
            <person name="Martin F.M."/>
        </authorList>
    </citation>
    <scope>NUCLEOTIDE SEQUENCE</scope>
    <source>
        <strain evidence="2">QP</strain>
    </source>
</reference>
<name>A0AAD4L5F6_9AGAM</name>
<feature type="domain" description="DUF6535" evidence="1">
    <location>
        <begin position="2"/>
        <end position="69"/>
    </location>
</feature>
<evidence type="ECO:0000313" key="2">
    <source>
        <dbReference type="EMBL" id="KAH8981019.1"/>
    </source>
</evidence>
<dbReference type="Pfam" id="PF20153">
    <property type="entry name" value="DUF6535"/>
    <property type="match status" value="1"/>
</dbReference>
<sequence length="86" mass="9388">LWSMYLTEAEKQDKEVTETWKGDTDRILVFTGLFSATVASFIIESYQNLSPDSGDTTNALLTQISGQLFNISNGIPFTSVGVYGSA</sequence>